<dbReference type="EMBL" id="UPTC01002855">
    <property type="protein sequence ID" value="VBB33938.1"/>
    <property type="molecule type" value="Genomic_DNA"/>
</dbReference>
<protein>
    <recommendedName>
        <fullName evidence="6">G-protein coupled receptors family 1 profile domain-containing protein</fullName>
    </recommendedName>
</protein>
<accession>A0A498SYI8</accession>
<dbReference type="PROSITE" id="PS50262">
    <property type="entry name" value="G_PROTEIN_RECEP_F1_2"/>
    <property type="match status" value="1"/>
</dbReference>
<evidence type="ECO:0000256" key="2">
    <source>
        <dbReference type="ARBA" id="ARBA00022692"/>
    </source>
</evidence>
<feature type="domain" description="G-protein coupled receptors family 1 profile" evidence="6">
    <location>
        <begin position="1"/>
        <end position="179"/>
    </location>
</feature>
<dbReference type="InterPro" id="IPR017452">
    <property type="entry name" value="GPCR_Rhodpsn_7TM"/>
</dbReference>
<proteinExistence type="predicted"/>
<dbReference type="AlphaFoldDB" id="A0A498SYI8"/>
<evidence type="ECO:0000256" key="3">
    <source>
        <dbReference type="ARBA" id="ARBA00022989"/>
    </source>
</evidence>
<evidence type="ECO:0000313" key="7">
    <source>
        <dbReference type="EMBL" id="VBB33938.1"/>
    </source>
</evidence>
<keyword evidence="2 5" id="KW-0812">Transmembrane</keyword>
<dbReference type="Proteomes" id="UP000276991">
    <property type="component" value="Unassembled WGS sequence"/>
</dbReference>
<reference evidence="7 8" key="1">
    <citation type="submission" date="2018-08" db="EMBL/GenBank/DDBJ databases">
        <authorList>
            <person name="Laetsch R D."/>
            <person name="Stevens L."/>
            <person name="Kumar S."/>
            <person name="Blaxter L. M."/>
        </authorList>
    </citation>
    <scope>NUCLEOTIDE SEQUENCE [LARGE SCALE GENOMIC DNA]</scope>
</reference>
<evidence type="ECO:0000256" key="4">
    <source>
        <dbReference type="ARBA" id="ARBA00023136"/>
    </source>
</evidence>
<feature type="transmembrane region" description="Helical" evidence="5">
    <location>
        <begin position="77"/>
        <end position="100"/>
    </location>
</feature>
<keyword evidence="3 5" id="KW-1133">Transmembrane helix</keyword>
<feature type="transmembrane region" description="Helical" evidence="5">
    <location>
        <begin position="161"/>
        <end position="184"/>
    </location>
</feature>
<dbReference type="OrthoDB" id="5858893at2759"/>
<evidence type="ECO:0000256" key="5">
    <source>
        <dbReference type="SAM" id="Phobius"/>
    </source>
</evidence>
<dbReference type="Gene3D" id="1.20.1070.10">
    <property type="entry name" value="Rhodopsin 7-helix transmembrane proteins"/>
    <property type="match status" value="1"/>
</dbReference>
<evidence type="ECO:0000259" key="6">
    <source>
        <dbReference type="PROSITE" id="PS50262"/>
    </source>
</evidence>
<keyword evidence="8" id="KW-1185">Reference proteome</keyword>
<comment type="subcellular location">
    <subcellularLocation>
        <location evidence="1">Membrane</location>
    </subcellularLocation>
</comment>
<feature type="transmembrane region" description="Helical" evidence="5">
    <location>
        <begin position="33"/>
        <end position="57"/>
    </location>
</feature>
<evidence type="ECO:0000313" key="8">
    <source>
        <dbReference type="Proteomes" id="UP000276991"/>
    </source>
</evidence>
<dbReference type="SUPFAM" id="SSF81321">
    <property type="entry name" value="Family A G protein-coupled receptor-like"/>
    <property type="match status" value="1"/>
</dbReference>
<gene>
    <name evidence="7" type="ORF">NAV_LOCUS8729</name>
</gene>
<sequence>MTAIAMLVVSIDRLISIIRPIFYYKKMLNIQHYLIISSNLLIFLLISASVVCSYLNNISVDSFCWTPNSRCPIFNRIYYGTRISAAVGSIVLYIITLFIVRRYNKGVKKRQNTQSANISKRQLKFTKTVGLSCSATASLYVLPMIVAFYEISEDKIPNTLFVIIVLIFCLNSFSKTVIIGYRLYEIRESIIDLMPSVFSKFGIHKTRTVSVVEFKSRQRVNATIMTTK</sequence>
<feature type="transmembrane region" description="Helical" evidence="5">
    <location>
        <begin position="129"/>
        <end position="149"/>
    </location>
</feature>
<evidence type="ECO:0000256" key="1">
    <source>
        <dbReference type="ARBA" id="ARBA00004370"/>
    </source>
</evidence>
<name>A0A498SYI8_ACAVI</name>
<keyword evidence="4 5" id="KW-0472">Membrane</keyword>
<organism evidence="7 8">
    <name type="scientific">Acanthocheilonema viteae</name>
    <name type="common">Filarial nematode worm</name>
    <name type="synonym">Dipetalonema viteae</name>
    <dbReference type="NCBI Taxonomy" id="6277"/>
    <lineage>
        <taxon>Eukaryota</taxon>
        <taxon>Metazoa</taxon>
        <taxon>Ecdysozoa</taxon>
        <taxon>Nematoda</taxon>
        <taxon>Chromadorea</taxon>
        <taxon>Rhabditida</taxon>
        <taxon>Spirurina</taxon>
        <taxon>Spiruromorpha</taxon>
        <taxon>Filarioidea</taxon>
        <taxon>Onchocercidae</taxon>
        <taxon>Acanthocheilonema</taxon>
    </lineage>
</organism>
<dbReference type="GO" id="GO:0016020">
    <property type="term" value="C:membrane"/>
    <property type="evidence" value="ECO:0007669"/>
    <property type="project" value="UniProtKB-SubCell"/>
</dbReference>